<dbReference type="InterPro" id="IPR036915">
    <property type="entry name" value="Cyclin-like_sf"/>
</dbReference>
<dbReference type="InterPro" id="IPR013922">
    <property type="entry name" value="Cyclin_PHO80-like"/>
</dbReference>
<evidence type="ECO:0000313" key="3">
    <source>
        <dbReference type="Proteomes" id="UP000053664"/>
    </source>
</evidence>
<dbReference type="GO" id="GO:0000307">
    <property type="term" value="C:cyclin-dependent protein kinase holoenzyme complex"/>
    <property type="evidence" value="ECO:0007669"/>
    <property type="project" value="TreeGrafter"/>
</dbReference>
<dbReference type="GO" id="GO:0016538">
    <property type="term" value="F:cyclin-dependent protein serine/threonine kinase regulator activity"/>
    <property type="evidence" value="ECO:0007669"/>
    <property type="project" value="TreeGrafter"/>
</dbReference>
<feature type="compositionally biased region" description="Pro residues" evidence="1">
    <location>
        <begin position="130"/>
        <end position="144"/>
    </location>
</feature>
<sequence length="841" mass="90999">MAALHRPFSIGTEGDLLSSDPADYAYEPCRKHYSRPSSSSNRNASRSLSSPRRQAEASIDPRADAWTGWPAYTGTSKMQTGPQAHYDHGAAYPGSGAVLAHRTANQTRPAVEGRSIGSQADSGYADSHAPPKPPSPPPAPPMPAAPSSARHDAGSNTLASFGLDVPATTAAATDLTPKRPVPIWEWCANMVCYIWFAGVATPEASPAPPSATTATPCRSPTAFNAPLQSSPLANRRHRKSDSLGSLSECSKFSAHDLSQAVEAHLRASADPVRSPSSVAADSRRDPLSLRLSARHRFKLFVKDLLSTTQVSKSVILLALLYIHRLKSRHPGLRGEEGSEFRLFITALMLGNKFLDDHTYTNKTWAELSGIELKDITRMEVEFWLGLSMSIYVSDVDFRHWIKTLEQLAQRRQQALIRREMEAARRSAIRQQQRLQRRQQQQLQQQQQQLQRQQSFSRQLQCSRASPSLPWSPHAAYHSDGGASPNRSGPMPTFAPLLFSPSSQPVDPVDPRRTPTDAACPVYPALPAVDGLGALSGHTQYDYRLLSPDRDDYLTGRRPSGATKRSLAAVHGSEPACAYSSPSPERPRKRMAALEPAYSMERSQRTSLSPCGQPVAPCYPEGDPSAQAAACGVSPISNQPFPRSVFEPLVTTPNTLLAPYISHQTAAQAQQHRQHPLAYWQLAAGHDRGILGVHLPAPRPSSSGEYYGPALADSGRRGSIGFAVGTPPHNRLARHGANTATAYYPSSDPAQPIASAGYASVVPSKHLVLDAVDADQARRGNGPTTLPPLASSAGMSGGTVPHHHLQDPHLHAIQPAQQLYAAPHVPFNNAEGSYVDPFARFL</sequence>
<dbReference type="KEGG" id="pfp:PFL1_05129"/>
<dbReference type="Proteomes" id="UP000053664">
    <property type="component" value="Unassembled WGS sequence"/>
</dbReference>
<dbReference type="GeneID" id="19319227"/>
<feature type="compositionally biased region" description="Low complexity" evidence="1">
    <location>
        <begin position="204"/>
        <end position="222"/>
    </location>
</feature>
<evidence type="ECO:0000256" key="1">
    <source>
        <dbReference type="SAM" id="MobiDB-lite"/>
    </source>
</evidence>
<proteinExistence type="predicted"/>
<dbReference type="Gene3D" id="1.10.472.10">
    <property type="entry name" value="Cyclin-like"/>
    <property type="match status" value="1"/>
</dbReference>
<dbReference type="SUPFAM" id="SSF47954">
    <property type="entry name" value="Cyclin-like"/>
    <property type="match status" value="1"/>
</dbReference>
<dbReference type="OrthoDB" id="286814at2759"/>
<name>A0A061H9C0_9BASI</name>
<feature type="region of interest" description="Disordered" evidence="1">
    <location>
        <begin position="548"/>
        <end position="587"/>
    </location>
</feature>
<feature type="region of interest" description="Disordered" evidence="1">
    <location>
        <begin position="1"/>
        <end position="68"/>
    </location>
</feature>
<feature type="region of interest" description="Disordered" evidence="1">
    <location>
        <begin position="204"/>
        <end position="240"/>
    </location>
</feature>
<feature type="compositionally biased region" description="Low complexity" evidence="1">
    <location>
        <begin position="35"/>
        <end position="52"/>
    </location>
</feature>
<feature type="region of interest" description="Disordered" evidence="1">
    <location>
        <begin position="442"/>
        <end position="514"/>
    </location>
</feature>
<dbReference type="RefSeq" id="XP_007880850.1">
    <property type="nucleotide sequence ID" value="XM_007882659.1"/>
</dbReference>
<dbReference type="CDD" id="cd20557">
    <property type="entry name" value="CYCLIN_ScPCL1-like"/>
    <property type="match status" value="1"/>
</dbReference>
<dbReference type="GO" id="GO:0005634">
    <property type="term" value="C:nucleus"/>
    <property type="evidence" value="ECO:0007669"/>
    <property type="project" value="TreeGrafter"/>
</dbReference>
<feature type="region of interest" description="Disordered" evidence="1">
    <location>
        <begin position="105"/>
        <end position="160"/>
    </location>
</feature>
<dbReference type="PANTHER" id="PTHR15615:SF27">
    <property type="entry name" value="PHO85 CYCLIN CLG1"/>
    <property type="match status" value="1"/>
</dbReference>
<evidence type="ECO:0008006" key="4">
    <source>
        <dbReference type="Google" id="ProtNLM"/>
    </source>
</evidence>
<organism evidence="2 3">
    <name type="scientific">Pseudozyma flocculosa PF-1</name>
    <dbReference type="NCBI Taxonomy" id="1277687"/>
    <lineage>
        <taxon>Eukaryota</taxon>
        <taxon>Fungi</taxon>
        <taxon>Dikarya</taxon>
        <taxon>Basidiomycota</taxon>
        <taxon>Ustilaginomycotina</taxon>
        <taxon>Ustilaginomycetes</taxon>
        <taxon>Ustilaginales</taxon>
        <taxon>Ustilaginaceae</taxon>
        <taxon>Pseudozyma</taxon>
    </lineage>
</organism>
<dbReference type="eggNOG" id="KOG1674">
    <property type="taxonomic scope" value="Eukaryota"/>
</dbReference>
<accession>A0A061H9C0</accession>
<feature type="compositionally biased region" description="Low complexity" evidence="1">
    <location>
        <begin position="442"/>
        <end position="460"/>
    </location>
</feature>
<dbReference type="PANTHER" id="PTHR15615">
    <property type="match status" value="1"/>
</dbReference>
<gene>
    <name evidence="2" type="ORF">PFL1_05129</name>
</gene>
<dbReference type="GO" id="GO:0019901">
    <property type="term" value="F:protein kinase binding"/>
    <property type="evidence" value="ECO:0007669"/>
    <property type="project" value="InterPro"/>
</dbReference>
<feature type="compositionally biased region" description="Basic and acidic residues" evidence="1">
    <location>
        <begin position="53"/>
        <end position="63"/>
    </location>
</feature>
<protein>
    <recommendedName>
        <fullName evidence="4">Cyclin N-terminal domain-containing protein</fullName>
    </recommendedName>
</protein>
<reference evidence="2 3" key="1">
    <citation type="journal article" date="2013" name="Plant Cell">
        <title>The transition from a phytopathogenic smut ancestor to an anamorphic biocontrol agent deciphered by comparative whole-genome analysis.</title>
        <authorList>
            <person name="Lefebvre F."/>
            <person name="Joly D.L."/>
            <person name="Labbe C."/>
            <person name="Teichmann B."/>
            <person name="Linning R."/>
            <person name="Belzile F."/>
            <person name="Bakkeren G."/>
            <person name="Belanger R.R."/>
        </authorList>
    </citation>
    <scope>NUCLEOTIDE SEQUENCE [LARGE SCALE GENOMIC DNA]</scope>
    <source>
        <strain evidence="2 3">PF-1</strain>
    </source>
</reference>
<dbReference type="Pfam" id="PF08613">
    <property type="entry name" value="Cyclin"/>
    <property type="match status" value="1"/>
</dbReference>
<dbReference type="HOGENOM" id="CLU_398021_0_0_1"/>
<dbReference type="EMBL" id="KE361640">
    <property type="protein sequence ID" value="EPQ27206.1"/>
    <property type="molecule type" value="Genomic_DNA"/>
</dbReference>
<feature type="region of interest" description="Disordered" evidence="1">
    <location>
        <begin position="777"/>
        <end position="800"/>
    </location>
</feature>
<evidence type="ECO:0000313" key="2">
    <source>
        <dbReference type="EMBL" id="EPQ27206.1"/>
    </source>
</evidence>
<dbReference type="AlphaFoldDB" id="A0A061H9C0"/>